<accession>A0A0R3TQK3</accession>
<dbReference type="GO" id="GO:0051056">
    <property type="term" value="P:regulation of small GTPase mediated signal transduction"/>
    <property type="evidence" value="ECO:0007669"/>
    <property type="project" value="UniProtKB-ARBA"/>
</dbReference>
<feature type="compositionally biased region" description="Polar residues" evidence="3">
    <location>
        <begin position="534"/>
        <end position="545"/>
    </location>
</feature>
<dbReference type="CDD" id="cd00159">
    <property type="entry name" value="RhoGAP"/>
    <property type="match status" value="1"/>
</dbReference>
<feature type="compositionally biased region" description="Polar residues" evidence="3">
    <location>
        <begin position="563"/>
        <end position="575"/>
    </location>
</feature>
<evidence type="ECO:0000313" key="7">
    <source>
        <dbReference type="WBParaSite" id="HNAJ_0000982801-mRNA-1"/>
    </source>
</evidence>
<reference evidence="5 6" key="2">
    <citation type="submission" date="2018-11" db="EMBL/GenBank/DDBJ databases">
        <authorList>
            <consortium name="Pathogen Informatics"/>
        </authorList>
    </citation>
    <scope>NUCLEOTIDE SEQUENCE [LARGE SCALE GENOMIC DNA]</scope>
</reference>
<gene>
    <name evidence="5" type="ORF">HNAJ_LOCUS9823</name>
</gene>
<evidence type="ECO:0000259" key="4">
    <source>
        <dbReference type="PROSITE" id="PS50238"/>
    </source>
</evidence>
<dbReference type="AlphaFoldDB" id="A0A0R3TQK3"/>
<evidence type="ECO:0000256" key="3">
    <source>
        <dbReference type="SAM" id="MobiDB-lite"/>
    </source>
</evidence>
<dbReference type="InterPro" id="IPR051025">
    <property type="entry name" value="RhoGAP"/>
</dbReference>
<dbReference type="SUPFAM" id="SSF48350">
    <property type="entry name" value="GTPase activation domain, GAP"/>
    <property type="match status" value="1"/>
</dbReference>
<keyword evidence="1" id="KW-0343">GTPase activation</keyword>
<sequence>MFETITNYALNNSLHGRERQAVKAHRTTEKLDLIPYFDYLLNQISIVRAPLRSYRKFLENYQSYIKLSYREKVEKGSENCPLNNLIALQQLCGNIQLAFADEVGTFIRLLKDWENQCDQIMKAKHDLQKAQIQKDKDRQRGNEVYKASEIAYLNQRDELYKLLGRFHSTELENRKKTKEFQMKQAFFLHNCASQFEGSDPNSQTPSIPSPRFFGAPLEGQLNADGYSIVMRSAIDYLTKTKAFAQEGIFRVPGQVSRINLLKDAFEQNLADEKLFEHCTVFEVADVMKQFLRDLPDPILTIDLLKNWPSEVNIGVEGISLSYGLKQQPVIHMLYLDKTSCSVTALIHPSVETIKSLVKEYVPEPRRRNLFLLLTFLSKVVEHQSTSKMTSENLAVTLWMSFRSKGDAKNVPFVVQCLINNAKSLIEGEKEATLFSPATPATPRVGKRNAPPRPKTPPQTMSYRSQQSINETSIPPAAVVAPRNSAPQMMTSFSNNEQRSKSDVDPVQVPRKTSPTPISIEQPEVSTEKEASVYPPSSSCENSENLKMNKDSADQQNETEESEVNITPESERIPTQSSPEKSSRKSSPDGNVKKEEHRMSNVSKTHKKEKLEFDPEEDEEEEKSTNASPKERHTTVEEGATEKRDKDSNGSVRKDPSSHRSSSGSVPPRPTSSPKRSSMF</sequence>
<dbReference type="STRING" id="102285.A0A0R3TQK3"/>
<feature type="compositionally biased region" description="Basic and acidic residues" evidence="3">
    <location>
        <begin position="580"/>
        <end position="598"/>
    </location>
</feature>
<dbReference type="OrthoDB" id="19923at2759"/>
<feature type="region of interest" description="Disordered" evidence="3">
    <location>
        <begin position="433"/>
        <end position="468"/>
    </location>
</feature>
<evidence type="ECO:0000256" key="2">
    <source>
        <dbReference type="SAM" id="Coils"/>
    </source>
</evidence>
<dbReference type="WBParaSite" id="HNAJ_0000982801-mRNA-1">
    <property type="protein sequence ID" value="HNAJ_0000982801-mRNA-1"/>
    <property type="gene ID" value="HNAJ_0000982801"/>
</dbReference>
<dbReference type="EMBL" id="UZAE01012762">
    <property type="protein sequence ID" value="VDO06528.1"/>
    <property type="molecule type" value="Genomic_DNA"/>
</dbReference>
<protein>
    <submittedName>
        <fullName evidence="7">Rho-GAP domain-containing protein</fullName>
    </submittedName>
</protein>
<feature type="compositionally biased region" description="Polar residues" evidence="3">
    <location>
        <begin position="487"/>
        <end position="496"/>
    </location>
</feature>
<feature type="compositionally biased region" description="Low complexity" evidence="3">
    <location>
        <begin position="658"/>
        <end position="679"/>
    </location>
</feature>
<dbReference type="Proteomes" id="UP000278807">
    <property type="component" value="Unassembled WGS sequence"/>
</dbReference>
<dbReference type="Pfam" id="PF00620">
    <property type="entry name" value="RhoGAP"/>
    <property type="match status" value="1"/>
</dbReference>
<feature type="compositionally biased region" description="Polar residues" evidence="3">
    <location>
        <begin position="457"/>
        <end position="468"/>
    </location>
</feature>
<dbReference type="InterPro" id="IPR000198">
    <property type="entry name" value="RhoGAP_dom"/>
</dbReference>
<dbReference type="PROSITE" id="PS50238">
    <property type="entry name" value="RHOGAP"/>
    <property type="match status" value="1"/>
</dbReference>
<dbReference type="GO" id="GO:0005096">
    <property type="term" value="F:GTPase activator activity"/>
    <property type="evidence" value="ECO:0007669"/>
    <property type="project" value="UniProtKB-KW"/>
</dbReference>
<dbReference type="InterPro" id="IPR008936">
    <property type="entry name" value="Rho_GTPase_activation_prot"/>
</dbReference>
<organism evidence="7">
    <name type="scientific">Rodentolepis nana</name>
    <name type="common">Dwarf tapeworm</name>
    <name type="synonym">Hymenolepis nana</name>
    <dbReference type="NCBI Taxonomy" id="102285"/>
    <lineage>
        <taxon>Eukaryota</taxon>
        <taxon>Metazoa</taxon>
        <taxon>Spiralia</taxon>
        <taxon>Lophotrochozoa</taxon>
        <taxon>Platyhelminthes</taxon>
        <taxon>Cestoda</taxon>
        <taxon>Eucestoda</taxon>
        <taxon>Cyclophyllidea</taxon>
        <taxon>Hymenolepididae</taxon>
        <taxon>Rodentolepis</taxon>
    </lineage>
</organism>
<evidence type="ECO:0000313" key="5">
    <source>
        <dbReference type="EMBL" id="VDO06528.1"/>
    </source>
</evidence>
<name>A0A0R3TQK3_RODNA</name>
<evidence type="ECO:0000256" key="1">
    <source>
        <dbReference type="ARBA" id="ARBA00022468"/>
    </source>
</evidence>
<dbReference type="SMART" id="SM00324">
    <property type="entry name" value="RhoGAP"/>
    <property type="match status" value="1"/>
</dbReference>
<reference evidence="7" key="1">
    <citation type="submission" date="2017-02" db="UniProtKB">
        <authorList>
            <consortium name="WormBaseParasite"/>
        </authorList>
    </citation>
    <scope>IDENTIFICATION</scope>
</reference>
<feature type="domain" description="Rho-GAP" evidence="4">
    <location>
        <begin position="215"/>
        <end position="425"/>
    </location>
</feature>
<keyword evidence="2" id="KW-0175">Coiled coil</keyword>
<keyword evidence="6" id="KW-1185">Reference proteome</keyword>
<dbReference type="Gene3D" id="1.10.555.10">
    <property type="entry name" value="Rho GTPase activation protein"/>
    <property type="match status" value="1"/>
</dbReference>
<feature type="coiled-coil region" evidence="2">
    <location>
        <begin position="110"/>
        <end position="140"/>
    </location>
</feature>
<evidence type="ECO:0000313" key="6">
    <source>
        <dbReference type="Proteomes" id="UP000278807"/>
    </source>
</evidence>
<dbReference type="GO" id="GO:0007165">
    <property type="term" value="P:signal transduction"/>
    <property type="evidence" value="ECO:0007669"/>
    <property type="project" value="InterPro"/>
</dbReference>
<dbReference type="PANTHER" id="PTHR15228:SF25">
    <property type="entry name" value="F-BAR DOMAIN-CONTAINING PROTEIN"/>
    <property type="match status" value="1"/>
</dbReference>
<feature type="compositionally biased region" description="Basic and acidic residues" evidence="3">
    <location>
        <begin position="628"/>
        <end position="657"/>
    </location>
</feature>
<feature type="region of interest" description="Disordered" evidence="3">
    <location>
        <begin position="487"/>
        <end position="679"/>
    </location>
</feature>
<dbReference type="PANTHER" id="PTHR15228">
    <property type="entry name" value="SPERMATHECAL PHYSIOLOGY VARIANT"/>
    <property type="match status" value="1"/>
</dbReference>
<proteinExistence type="predicted"/>